<gene>
    <name evidence="2" type="ORF">PACLA_8A072490</name>
</gene>
<dbReference type="GO" id="GO:0005507">
    <property type="term" value="F:copper ion binding"/>
    <property type="evidence" value="ECO:0007669"/>
    <property type="project" value="TreeGrafter"/>
</dbReference>
<dbReference type="Pfam" id="PF03091">
    <property type="entry name" value="CutA1"/>
    <property type="match status" value="1"/>
</dbReference>
<sequence length="111" mass="12545">MSDAENYSIAFVTISDKQAADKLSDEMLNKKLVACVNIVSGVESRYVWEGKVNIDSEVLMIIKTRTSRLKELGELIKDKHPYDCPEFITTKIDDGNSADLKWLGKTFQKSK</sequence>
<reference evidence="2" key="1">
    <citation type="submission" date="2020-04" db="EMBL/GenBank/DDBJ databases">
        <authorList>
            <person name="Alioto T."/>
            <person name="Alioto T."/>
            <person name="Gomez Garrido J."/>
        </authorList>
    </citation>
    <scope>NUCLEOTIDE SEQUENCE</scope>
    <source>
        <strain evidence="2">A484AB</strain>
    </source>
</reference>
<dbReference type="InterPro" id="IPR011322">
    <property type="entry name" value="N-reg_PII-like_a/b"/>
</dbReference>
<dbReference type="Gene3D" id="3.30.70.120">
    <property type="match status" value="1"/>
</dbReference>
<evidence type="ECO:0000313" key="2">
    <source>
        <dbReference type="EMBL" id="CAB3979141.1"/>
    </source>
</evidence>
<dbReference type="PANTHER" id="PTHR23419">
    <property type="entry name" value="DIVALENT CATION TOLERANCE CUTA-RELATED"/>
    <property type="match status" value="1"/>
</dbReference>
<comment type="similarity">
    <text evidence="1">Belongs to the CutA family.</text>
</comment>
<dbReference type="PANTHER" id="PTHR23419:SF8">
    <property type="entry name" value="FI09726P"/>
    <property type="match status" value="1"/>
</dbReference>
<dbReference type="GO" id="GO:0010038">
    <property type="term" value="P:response to metal ion"/>
    <property type="evidence" value="ECO:0007669"/>
    <property type="project" value="InterPro"/>
</dbReference>
<keyword evidence="3" id="KW-1185">Reference proteome</keyword>
<evidence type="ECO:0000256" key="1">
    <source>
        <dbReference type="ARBA" id="ARBA00010169"/>
    </source>
</evidence>
<dbReference type="SUPFAM" id="SSF54913">
    <property type="entry name" value="GlnB-like"/>
    <property type="match status" value="1"/>
</dbReference>
<protein>
    <submittedName>
        <fullName evidence="2">Homolog</fullName>
    </submittedName>
</protein>
<comment type="caution">
    <text evidence="2">The sequence shown here is derived from an EMBL/GenBank/DDBJ whole genome shotgun (WGS) entry which is preliminary data.</text>
</comment>
<dbReference type="InterPro" id="IPR004323">
    <property type="entry name" value="Ion_tolerance_CutA"/>
</dbReference>
<organism evidence="2 3">
    <name type="scientific">Paramuricea clavata</name>
    <name type="common">Red gorgonian</name>
    <name type="synonym">Violescent sea-whip</name>
    <dbReference type="NCBI Taxonomy" id="317549"/>
    <lineage>
        <taxon>Eukaryota</taxon>
        <taxon>Metazoa</taxon>
        <taxon>Cnidaria</taxon>
        <taxon>Anthozoa</taxon>
        <taxon>Octocorallia</taxon>
        <taxon>Malacalcyonacea</taxon>
        <taxon>Plexauridae</taxon>
        <taxon>Paramuricea</taxon>
    </lineage>
</organism>
<proteinExistence type="inferred from homology"/>
<name>A0A7D9D813_PARCT</name>
<accession>A0A7D9D813</accession>
<dbReference type="OrthoDB" id="2017693at2759"/>
<dbReference type="AlphaFoldDB" id="A0A7D9D813"/>
<dbReference type="EMBL" id="CACRXK020000171">
    <property type="protein sequence ID" value="CAB3979141.1"/>
    <property type="molecule type" value="Genomic_DNA"/>
</dbReference>
<dbReference type="InterPro" id="IPR015867">
    <property type="entry name" value="N-reg_PII/ATP_PRibTrfase_C"/>
</dbReference>
<dbReference type="Proteomes" id="UP001152795">
    <property type="component" value="Unassembled WGS sequence"/>
</dbReference>
<evidence type="ECO:0000313" key="3">
    <source>
        <dbReference type="Proteomes" id="UP001152795"/>
    </source>
</evidence>